<sequence length="486" mass="56384">MDQPETPKFMRTFTLWANNQRYDFDGEKFAKMSRKCARLLTQGQTQGTINRRVRADSLTAFASACQLQQFKVTPTNAYEIRELAVEWEVPTLIQFIDDFIHKKKLPPPEEGDILEQLLKHVKQGIFLESDINAVANIINDALVDERFIDVPPEIIFQIVISAEQRGIDKQRFLEFVLTLFYKNAESAVPLILLIDFDHLTDDQTEGIFLCREVHEQNISFFIAWALSSSRNKAENELLLSDRRHHDEIETLRELLKKAQLAASTKMKKEHDQEAADLLEIVKKQQQTLDQLVQATDAQREEYRRLEDEHQQKLASLENTLRDLLDEAKDCAELLEKQQTQVERECQEQIPKLRAELMEQIDGVRDRNIENLDNIEKSITDVTDKEKEQAETLERDVTLMEEQLATAKVNMKDIKAAIAVKIVRDRLRFDKFLRDKDEQLKVFRTKGGVWGIKPKEAEAADKQISELQKRIDELCPIRGSRKGEPSE</sequence>
<keyword evidence="1" id="KW-0175">Coiled coil</keyword>
<organism evidence="2 3">
    <name type="scientific">Tritrichomonas foetus</name>
    <dbReference type="NCBI Taxonomy" id="1144522"/>
    <lineage>
        <taxon>Eukaryota</taxon>
        <taxon>Metamonada</taxon>
        <taxon>Parabasalia</taxon>
        <taxon>Tritrichomonadida</taxon>
        <taxon>Tritrichomonadidae</taxon>
        <taxon>Tritrichomonas</taxon>
    </lineage>
</organism>
<dbReference type="EMBL" id="MLAK01000588">
    <property type="protein sequence ID" value="OHT11422.1"/>
    <property type="molecule type" value="Genomic_DNA"/>
</dbReference>
<proteinExistence type="predicted"/>
<dbReference type="GeneID" id="94835325"/>
<evidence type="ECO:0000313" key="2">
    <source>
        <dbReference type="EMBL" id="OHT11422.1"/>
    </source>
</evidence>
<name>A0A1J4KNZ1_9EUKA</name>
<dbReference type="RefSeq" id="XP_068364558.1">
    <property type="nucleotide sequence ID" value="XM_068500621.1"/>
</dbReference>
<comment type="caution">
    <text evidence="2">The sequence shown here is derived from an EMBL/GenBank/DDBJ whole genome shotgun (WGS) entry which is preliminary data.</text>
</comment>
<keyword evidence="3" id="KW-1185">Reference proteome</keyword>
<dbReference type="VEuPathDB" id="TrichDB:TRFO_19156"/>
<evidence type="ECO:0000313" key="3">
    <source>
        <dbReference type="Proteomes" id="UP000179807"/>
    </source>
</evidence>
<gene>
    <name evidence="2" type="ORF">TRFO_19156</name>
</gene>
<reference evidence="2" key="1">
    <citation type="submission" date="2016-10" db="EMBL/GenBank/DDBJ databases">
        <authorList>
            <person name="Benchimol M."/>
            <person name="Almeida L.G."/>
            <person name="Vasconcelos A.T."/>
            <person name="Perreira-Neves A."/>
            <person name="Rosa I.A."/>
            <person name="Tasca T."/>
            <person name="Bogo M.R."/>
            <person name="de Souza W."/>
        </authorList>
    </citation>
    <scope>NUCLEOTIDE SEQUENCE [LARGE SCALE GENOMIC DNA]</scope>
    <source>
        <strain evidence="2">K</strain>
    </source>
</reference>
<feature type="coiled-coil region" evidence="1">
    <location>
        <begin position="382"/>
        <end position="409"/>
    </location>
</feature>
<dbReference type="AlphaFoldDB" id="A0A1J4KNZ1"/>
<dbReference type="Proteomes" id="UP000179807">
    <property type="component" value="Unassembled WGS sequence"/>
</dbReference>
<accession>A0A1J4KNZ1</accession>
<protein>
    <submittedName>
        <fullName evidence="2">Uncharacterized protein</fullName>
    </submittedName>
</protein>
<evidence type="ECO:0000256" key="1">
    <source>
        <dbReference type="SAM" id="Coils"/>
    </source>
</evidence>
<feature type="coiled-coil region" evidence="1">
    <location>
        <begin position="267"/>
        <end position="344"/>
    </location>
</feature>